<dbReference type="Gene3D" id="3.30.420.140">
    <property type="entry name" value="YqgF/RNase H-like domain"/>
    <property type="match status" value="1"/>
</dbReference>
<proteinExistence type="predicted"/>
<dbReference type="InterPro" id="IPR037027">
    <property type="entry name" value="YqgF/RNaseH-like_dom_sf"/>
</dbReference>
<dbReference type="Gene3D" id="1.10.3500.10">
    <property type="entry name" value="Tex N-terminal region-like"/>
    <property type="match status" value="1"/>
</dbReference>
<organism evidence="1 2">
    <name type="scientific">Parascaris univalens</name>
    <name type="common">Nematode worm</name>
    <dbReference type="NCBI Taxonomy" id="6257"/>
    <lineage>
        <taxon>Eukaryota</taxon>
        <taxon>Metazoa</taxon>
        <taxon>Ecdysozoa</taxon>
        <taxon>Nematoda</taxon>
        <taxon>Chromadorea</taxon>
        <taxon>Rhabditida</taxon>
        <taxon>Spirurina</taxon>
        <taxon>Ascaridomorpha</taxon>
        <taxon>Ascaridoidea</taxon>
        <taxon>Ascarididae</taxon>
        <taxon>Parascaris</taxon>
    </lineage>
</organism>
<name>A0A915C8G9_PARUN</name>
<reference evidence="2" key="1">
    <citation type="submission" date="2022-11" db="UniProtKB">
        <authorList>
            <consortium name="WormBaseParasite"/>
        </authorList>
    </citation>
    <scope>IDENTIFICATION</scope>
</reference>
<protein>
    <submittedName>
        <fullName evidence="2">YqgF/RNase H-like domain-containing protein</fullName>
    </submittedName>
</protein>
<evidence type="ECO:0000313" key="2">
    <source>
        <dbReference type="WBParaSite" id="PgR097_g008_t04"/>
    </source>
</evidence>
<dbReference type="GO" id="GO:0006139">
    <property type="term" value="P:nucleobase-containing compound metabolic process"/>
    <property type="evidence" value="ECO:0007669"/>
    <property type="project" value="InterPro"/>
</dbReference>
<keyword evidence="1" id="KW-1185">Reference proteome</keyword>
<dbReference type="WBParaSite" id="PgR097_g008_t04">
    <property type="protein sequence ID" value="PgR097_g008_t04"/>
    <property type="gene ID" value="PgR097_g008"/>
</dbReference>
<evidence type="ECO:0000313" key="1">
    <source>
        <dbReference type="Proteomes" id="UP000887569"/>
    </source>
</evidence>
<dbReference type="AlphaFoldDB" id="A0A915C8G9"/>
<dbReference type="InterPro" id="IPR023323">
    <property type="entry name" value="Tex-like_dom_sf"/>
</dbReference>
<sequence length="66" mass="7075">RRLLDKAERSAIDCFAKNMRELLLTAPLKGHLVLAIDPGYSSGCKCALVDASEPFHTSAGICKSGK</sequence>
<accession>A0A915C8G9</accession>
<dbReference type="Proteomes" id="UP000887569">
    <property type="component" value="Unplaced"/>
</dbReference>